<dbReference type="RefSeq" id="WP_380028955.1">
    <property type="nucleotide sequence ID" value="NZ_JBHSHC010000149.1"/>
</dbReference>
<evidence type="ECO:0000256" key="5">
    <source>
        <dbReference type="ARBA" id="ARBA00011882"/>
    </source>
</evidence>
<evidence type="ECO:0000256" key="2">
    <source>
        <dbReference type="ARBA" id="ARBA00001973"/>
    </source>
</evidence>
<dbReference type="Pfam" id="PF07731">
    <property type="entry name" value="Cu-oxidase_2"/>
    <property type="match status" value="1"/>
</dbReference>
<evidence type="ECO:0000256" key="9">
    <source>
        <dbReference type="ARBA" id="ARBA00023002"/>
    </source>
</evidence>
<evidence type="ECO:0000313" key="16">
    <source>
        <dbReference type="Proteomes" id="UP001596002"/>
    </source>
</evidence>
<accession>A0ABV9Q8R8</accession>
<comment type="catalytic activity">
    <reaction evidence="11">
        <text>nitric oxide + Fe(III)-[cytochrome c] + H2O = Fe(II)-[cytochrome c] + nitrite + 2 H(+)</text>
        <dbReference type="Rhea" id="RHEA:15233"/>
        <dbReference type="Rhea" id="RHEA-COMP:10350"/>
        <dbReference type="Rhea" id="RHEA-COMP:14399"/>
        <dbReference type="ChEBI" id="CHEBI:15377"/>
        <dbReference type="ChEBI" id="CHEBI:15378"/>
        <dbReference type="ChEBI" id="CHEBI:16301"/>
        <dbReference type="ChEBI" id="CHEBI:16480"/>
        <dbReference type="ChEBI" id="CHEBI:29033"/>
        <dbReference type="ChEBI" id="CHEBI:29034"/>
        <dbReference type="EC" id="1.7.2.1"/>
    </reaction>
</comment>
<evidence type="ECO:0000256" key="4">
    <source>
        <dbReference type="ARBA" id="ARBA00011233"/>
    </source>
</evidence>
<evidence type="ECO:0000259" key="13">
    <source>
        <dbReference type="Pfam" id="PF07731"/>
    </source>
</evidence>
<comment type="similarity">
    <text evidence="3">Belongs to the multicopper oxidase family.</text>
</comment>
<dbReference type="InterPro" id="IPR011706">
    <property type="entry name" value="Cu-oxidase_C"/>
</dbReference>
<evidence type="ECO:0000256" key="6">
    <source>
        <dbReference type="ARBA" id="ARBA00017290"/>
    </source>
</evidence>
<feature type="region of interest" description="Disordered" evidence="12">
    <location>
        <begin position="36"/>
        <end position="72"/>
    </location>
</feature>
<dbReference type="PRINTS" id="PR00695">
    <property type="entry name" value="CUNO2RDTASE"/>
</dbReference>
<dbReference type="EMBL" id="JBHSHC010000149">
    <property type="protein sequence ID" value="MFC4769897.1"/>
    <property type="molecule type" value="Genomic_DNA"/>
</dbReference>
<evidence type="ECO:0000256" key="3">
    <source>
        <dbReference type="ARBA" id="ARBA00010609"/>
    </source>
</evidence>
<evidence type="ECO:0000256" key="8">
    <source>
        <dbReference type="ARBA" id="ARBA00022737"/>
    </source>
</evidence>
<feature type="domain" description="Plastocyanin-like" evidence="13">
    <location>
        <begin position="231"/>
        <end position="344"/>
    </location>
</feature>
<comment type="caution">
    <text evidence="15">The sequence shown here is derived from an EMBL/GenBank/DDBJ whole genome shotgun (WGS) entry which is preliminary data.</text>
</comment>
<dbReference type="EC" id="1.7.2.1" evidence="5"/>
<comment type="cofactor">
    <cofactor evidence="1">
        <name>Cu(+)</name>
        <dbReference type="ChEBI" id="CHEBI:49552"/>
    </cofactor>
</comment>
<dbReference type="InterPro" id="IPR001287">
    <property type="entry name" value="NO2-reductase_Cu"/>
</dbReference>
<proteinExistence type="inferred from homology"/>
<feature type="domain" description="Plastocyanin-like" evidence="14">
    <location>
        <begin position="107"/>
        <end position="214"/>
    </location>
</feature>
<keyword evidence="16" id="KW-1185">Reference proteome</keyword>
<keyword evidence="10" id="KW-0186">Copper</keyword>
<dbReference type="InterPro" id="IPR045087">
    <property type="entry name" value="Cu-oxidase_fam"/>
</dbReference>
<reference evidence="16" key="1">
    <citation type="journal article" date="2019" name="Int. J. Syst. Evol. Microbiol.">
        <title>The Global Catalogue of Microorganisms (GCM) 10K type strain sequencing project: providing services to taxonomists for standard genome sequencing and annotation.</title>
        <authorList>
            <consortium name="The Broad Institute Genomics Platform"/>
            <consortium name="The Broad Institute Genome Sequencing Center for Infectious Disease"/>
            <person name="Wu L."/>
            <person name="Ma J."/>
        </authorList>
    </citation>
    <scope>NUCLEOTIDE SEQUENCE [LARGE SCALE GENOMIC DNA]</scope>
    <source>
        <strain evidence="16">WYCCWR 12678</strain>
    </source>
</reference>
<keyword evidence="9" id="KW-0560">Oxidoreductase</keyword>
<comment type="cofactor">
    <cofactor evidence="2">
        <name>Cu(2+)</name>
        <dbReference type="ChEBI" id="CHEBI:29036"/>
    </cofactor>
</comment>
<evidence type="ECO:0000313" key="15">
    <source>
        <dbReference type="EMBL" id="MFC4769897.1"/>
    </source>
</evidence>
<dbReference type="InterPro" id="IPR006311">
    <property type="entry name" value="TAT_signal"/>
</dbReference>
<dbReference type="InterPro" id="IPR011707">
    <property type="entry name" value="Cu-oxidase-like_N"/>
</dbReference>
<dbReference type="SUPFAM" id="SSF49503">
    <property type="entry name" value="Cupredoxins"/>
    <property type="match status" value="2"/>
</dbReference>
<keyword evidence="8" id="KW-0677">Repeat</keyword>
<dbReference type="InterPro" id="IPR008972">
    <property type="entry name" value="Cupredoxin"/>
</dbReference>
<protein>
    <recommendedName>
        <fullName evidence="6">Copper-containing nitrite reductase</fullName>
        <ecNumber evidence="5">1.7.2.1</ecNumber>
    </recommendedName>
</protein>
<evidence type="ECO:0000256" key="12">
    <source>
        <dbReference type="SAM" id="MobiDB-lite"/>
    </source>
</evidence>
<evidence type="ECO:0000256" key="7">
    <source>
        <dbReference type="ARBA" id="ARBA00022723"/>
    </source>
</evidence>
<evidence type="ECO:0000256" key="1">
    <source>
        <dbReference type="ARBA" id="ARBA00001960"/>
    </source>
</evidence>
<name>A0ABV9Q8R8_9BACL</name>
<dbReference type="PROSITE" id="PS51318">
    <property type="entry name" value="TAT"/>
    <property type="match status" value="1"/>
</dbReference>
<keyword evidence="7" id="KW-0479">Metal-binding</keyword>
<gene>
    <name evidence="15" type="ORF">ACFO8Q_21565</name>
</gene>
<dbReference type="PANTHER" id="PTHR11709:SF394">
    <property type="entry name" value="FI03373P-RELATED"/>
    <property type="match status" value="1"/>
</dbReference>
<dbReference type="Gene3D" id="2.60.40.420">
    <property type="entry name" value="Cupredoxins - blue copper proteins"/>
    <property type="match status" value="2"/>
</dbReference>
<sequence>MKEEKSLTRRSFLKIGGLGALGVAAASLLPGRWQGEVSANGTHTGSNQDHNAHNGAGAHGTPSLSGPYDPKVGGLDPGRFLTSFDYGTVSKTADGRTVREYQIVAEDKEVEIAPGVKFPGWVFNGQIPGPTLRCTEGDLVRVHFTNKGSHPHNMHFHGIHPAEMDGLDPIPPGGTFVYEFTAEPFGVHLYHCHVLPFKKHINRGLYGTFIVDPKTPRPEAHEMVMVMNSYDLDGDAENEFYTVNGVAFYYHANPIEIKKDELVRIYLVNMTEFDLLNSFHLHGNLFHYYPTGTSLTPSELTDTIMLAQGQRGILEFKYKFDGKYMFHAHVSEFTELGWAGFFQVK</sequence>
<dbReference type="Proteomes" id="UP001596002">
    <property type="component" value="Unassembled WGS sequence"/>
</dbReference>
<evidence type="ECO:0000256" key="11">
    <source>
        <dbReference type="ARBA" id="ARBA00049340"/>
    </source>
</evidence>
<dbReference type="PANTHER" id="PTHR11709">
    <property type="entry name" value="MULTI-COPPER OXIDASE"/>
    <property type="match status" value="1"/>
</dbReference>
<comment type="subunit">
    <text evidence="4">Homotrimer.</text>
</comment>
<evidence type="ECO:0000256" key="10">
    <source>
        <dbReference type="ARBA" id="ARBA00023008"/>
    </source>
</evidence>
<dbReference type="Pfam" id="PF07732">
    <property type="entry name" value="Cu-oxidase_3"/>
    <property type="match status" value="1"/>
</dbReference>
<evidence type="ECO:0000259" key="14">
    <source>
        <dbReference type="Pfam" id="PF07732"/>
    </source>
</evidence>
<dbReference type="CDD" id="cd11024">
    <property type="entry name" value="CuRO_1_2DMCO_NIR_like"/>
    <property type="match status" value="1"/>
</dbReference>
<feature type="compositionally biased region" description="Polar residues" evidence="12">
    <location>
        <begin position="37"/>
        <end position="49"/>
    </location>
</feature>
<organism evidence="15 16">
    <name type="scientific">Effusibacillus consociatus</name>
    <dbReference type="NCBI Taxonomy" id="1117041"/>
    <lineage>
        <taxon>Bacteria</taxon>
        <taxon>Bacillati</taxon>
        <taxon>Bacillota</taxon>
        <taxon>Bacilli</taxon>
        <taxon>Bacillales</taxon>
        <taxon>Alicyclobacillaceae</taxon>
        <taxon>Effusibacillus</taxon>
    </lineage>
</organism>